<gene>
    <name evidence="2" type="ORF">B0T11DRAFT_273035</name>
</gene>
<comment type="caution">
    <text evidence="2">The sequence shown here is derived from an EMBL/GenBank/DDBJ whole genome shotgun (WGS) entry which is preliminary data.</text>
</comment>
<reference evidence="2" key="1">
    <citation type="journal article" date="2021" name="Nat. Commun.">
        <title>Genetic determinants of endophytism in the Arabidopsis root mycobiome.</title>
        <authorList>
            <person name="Mesny F."/>
            <person name="Miyauchi S."/>
            <person name="Thiergart T."/>
            <person name="Pickel B."/>
            <person name="Atanasova L."/>
            <person name="Karlsson M."/>
            <person name="Huettel B."/>
            <person name="Barry K.W."/>
            <person name="Haridas S."/>
            <person name="Chen C."/>
            <person name="Bauer D."/>
            <person name="Andreopoulos W."/>
            <person name="Pangilinan J."/>
            <person name="LaButti K."/>
            <person name="Riley R."/>
            <person name="Lipzen A."/>
            <person name="Clum A."/>
            <person name="Drula E."/>
            <person name="Henrissat B."/>
            <person name="Kohler A."/>
            <person name="Grigoriev I.V."/>
            <person name="Martin F.M."/>
            <person name="Hacquard S."/>
        </authorList>
    </citation>
    <scope>NUCLEOTIDE SEQUENCE</scope>
    <source>
        <strain evidence="2">MPI-CAGE-AT-0016</strain>
    </source>
</reference>
<dbReference type="InterPro" id="IPR000073">
    <property type="entry name" value="AB_hydrolase_1"/>
</dbReference>
<name>A0A8K0X9X1_9PEZI</name>
<dbReference type="InterPro" id="IPR029058">
    <property type="entry name" value="AB_hydrolase_fold"/>
</dbReference>
<keyword evidence="3" id="KW-1185">Reference proteome</keyword>
<dbReference type="Proteomes" id="UP000813385">
    <property type="component" value="Unassembled WGS sequence"/>
</dbReference>
<proteinExistence type="predicted"/>
<sequence>MEPFTDSQPAQPSLSFISLNDAQPTTIVLLHGACSCHLEFVHIIPLLSDYHLLIPDLPGHSGSRDIKPATMDNAAKHVECLIHSQAHDSRAHLVGVSMGGFIAQHVAVSTPSIVQSIFVSGASPLSGWARWLAGIPVLTYALLGVQIHLLPDAVYFWLASTVGIKRHEELLAEMRGNCTRETMAEVFTSLLAWTHEDVGRLRVRTLAVAGGKADDVVGTTEMGRRLEARGGMDGEMAWPDDGPGAVVVREATHAWDLQLPELFARGVLTWIRGEDLPAEYERL</sequence>
<evidence type="ECO:0000313" key="2">
    <source>
        <dbReference type="EMBL" id="KAH7376864.1"/>
    </source>
</evidence>
<evidence type="ECO:0000313" key="3">
    <source>
        <dbReference type="Proteomes" id="UP000813385"/>
    </source>
</evidence>
<dbReference type="SUPFAM" id="SSF53474">
    <property type="entry name" value="alpha/beta-Hydrolases"/>
    <property type="match status" value="1"/>
</dbReference>
<dbReference type="InterPro" id="IPR050266">
    <property type="entry name" value="AB_hydrolase_sf"/>
</dbReference>
<dbReference type="AlphaFoldDB" id="A0A8K0X9X1"/>
<dbReference type="OrthoDB" id="8119704at2759"/>
<feature type="domain" description="AB hydrolase-1" evidence="1">
    <location>
        <begin position="27"/>
        <end position="264"/>
    </location>
</feature>
<accession>A0A8K0X9X1</accession>
<keyword evidence="2" id="KW-0378">Hydrolase</keyword>
<dbReference type="EMBL" id="JAGPXD010000001">
    <property type="protein sequence ID" value="KAH7376864.1"/>
    <property type="molecule type" value="Genomic_DNA"/>
</dbReference>
<dbReference type="GO" id="GO:0016787">
    <property type="term" value="F:hydrolase activity"/>
    <property type="evidence" value="ECO:0007669"/>
    <property type="project" value="UniProtKB-KW"/>
</dbReference>
<dbReference type="PANTHER" id="PTHR43798">
    <property type="entry name" value="MONOACYLGLYCEROL LIPASE"/>
    <property type="match status" value="1"/>
</dbReference>
<organism evidence="2 3">
    <name type="scientific">Plectosphaerella cucumerina</name>
    <dbReference type="NCBI Taxonomy" id="40658"/>
    <lineage>
        <taxon>Eukaryota</taxon>
        <taxon>Fungi</taxon>
        <taxon>Dikarya</taxon>
        <taxon>Ascomycota</taxon>
        <taxon>Pezizomycotina</taxon>
        <taxon>Sordariomycetes</taxon>
        <taxon>Hypocreomycetidae</taxon>
        <taxon>Glomerellales</taxon>
        <taxon>Plectosphaerellaceae</taxon>
        <taxon>Plectosphaerella</taxon>
    </lineage>
</organism>
<evidence type="ECO:0000259" key="1">
    <source>
        <dbReference type="Pfam" id="PF12697"/>
    </source>
</evidence>
<dbReference type="Pfam" id="PF12697">
    <property type="entry name" value="Abhydrolase_6"/>
    <property type="match status" value="1"/>
</dbReference>
<dbReference type="Gene3D" id="3.40.50.1820">
    <property type="entry name" value="alpha/beta hydrolase"/>
    <property type="match status" value="1"/>
</dbReference>
<protein>
    <submittedName>
        <fullName evidence="2">Alpha/Beta hydrolase protein</fullName>
    </submittedName>
</protein>